<dbReference type="GO" id="GO:0016779">
    <property type="term" value="F:nucleotidyltransferase activity"/>
    <property type="evidence" value="ECO:0007669"/>
    <property type="project" value="UniProtKB-KW"/>
</dbReference>
<dbReference type="InterPro" id="IPR032828">
    <property type="entry name" value="PolyA_RNA-bd"/>
</dbReference>
<dbReference type="RefSeq" id="WP_092680460.1">
    <property type="nucleotide sequence ID" value="NZ_FNMZ01000002.1"/>
</dbReference>
<feature type="compositionally biased region" description="Basic and acidic residues" evidence="9">
    <location>
        <begin position="1"/>
        <end position="10"/>
    </location>
</feature>
<comment type="similarity">
    <text evidence="8">Belongs to the tRNA nucleotidyltransferase/poly(A) polymerase family.</text>
</comment>
<keyword evidence="5" id="KW-0479">Metal-binding</keyword>
<dbReference type="InterPro" id="IPR050264">
    <property type="entry name" value="Bact_CCA-adding_enz_type3_sf"/>
</dbReference>
<keyword evidence="8" id="KW-0694">RNA-binding</keyword>
<evidence type="ECO:0000259" key="11">
    <source>
        <dbReference type="Pfam" id="PF12627"/>
    </source>
</evidence>
<dbReference type="Pfam" id="PF12627">
    <property type="entry name" value="PolyA_pol_RNAbd"/>
    <property type="match status" value="1"/>
</dbReference>
<dbReference type="EMBL" id="FNMZ01000002">
    <property type="protein sequence ID" value="SDW72383.1"/>
    <property type="molecule type" value="Genomic_DNA"/>
</dbReference>
<keyword evidence="6" id="KW-0547">Nucleotide-binding</keyword>
<evidence type="ECO:0000256" key="9">
    <source>
        <dbReference type="SAM" id="MobiDB-lite"/>
    </source>
</evidence>
<feature type="compositionally biased region" description="Basic and acidic residues" evidence="9">
    <location>
        <begin position="18"/>
        <end position="31"/>
    </location>
</feature>
<dbReference type="PANTHER" id="PTHR46173">
    <property type="entry name" value="CCA TRNA NUCLEOTIDYLTRANSFERASE 1, MITOCHONDRIAL"/>
    <property type="match status" value="1"/>
</dbReference>
<dbReference type="Gene3D" id="3.30.460.10">
    <property type="entry name" value="Beta Polymerase, domain 2"/>
    <property type="match status" value="1"/>
</dbReference>
<comment type="cofactor">
    <cofactor evidence="1">
        <name>Mg(2+)</name>
        <dbReference type="ChEBI" id="CHEBI:18420"/>
    </cofactor>
</comment>
<dbReference type="GO" id="GO:0000049">
    <property type="term" value="F:tRNA binding"/>
    <property type="evidence" value="ECO:0007669"/>
    <property type="project" value="TreeGrafter"/>
</dbReference>
<dbReference type="CDD" id="cd05398">
    <property type="entry name" value="NT_ClassII-CCAase"/>
    <property type="match status" value="1"/>
</dbReference>
<dbReference type="STRING" id="356660.SAMN05444336_102186"/>
<evidence type="ECO:0000256" key="7">
    <source>
        <dbReference type="ARBA" id="ARBA00022842"/>
    </source>
</evidence>
<evidence type="ECO:0000256" key="5">
    <source>
        <dbReference type="ARBA" id="ARBA00022723"/>
    </source>
</evidence>
<name>A0A1H2VVS1_9RHOB</name>
<keyword evidence="7" id="KW-0460">Magnesium</keyword>
<organism evidence="12 13">
    <name type="scientific">Albimonas donghaensis</name>
    <dbReference type="NCBI Taxonomy" id="356660"/>
    <lineage>
        <taxon>Bacteria</taxon>
        <taxon>Pseudomonadati</taxon>
        <taxon>Pseudomonadota</taxon>
        <taxon>Alphaproteobacteria</taxon>
        <taxon>Rhodobacterales</taxon>
        <taxon>Paracoccaceae</taxon>
        <taxon>Albimonas</taxon>
    </lineage>
</organism>
<evidence type="ECO:0000256" key="3">
    <source>
        <dbReference type="ARBA" id="ARBA00022694"/>
    </source>
</evidence>
<feature type="region of interest" description="Disordered" evidence="9">
    <location>
        <begin position="1"/>
        <end position="31"/>
    </location>
</feature>
<evidence type="ECO:0000313" key="13">
    <source>
        <dbReference type="Proteomes" id="UP000199118"/>
    </source>
</evidence>
<evidence type="ECO:0000256" key="8">
    <source>
        <dbReference type="RuleBase" id="RU003953"/>
    </source>
</evidence>
<proteinExistence type="inferred from homology"/>
<keyword evidence="4" id="KW-0548">Nucleotidyltransferase</keyword>
<evidence type="ECO:0000313" key="12">
    <source>
        <dbReference type="EMBL" id="SDW72383.1"/>
    </source>
</evidence>
<dbReference type="Proteomes" id="UP000199118">
    <property type="component" value="Unassembled WGS sequence"/>
</dbReference>
<dbReference type="InterPro" id="IPR043519">
    <property type="entry name" value="NT_sf"/>
</dbReference>
<evidence type="ECO:0000256" key="2">
    <source>
        <dbReference type="ARBA" id="ARBA00022679"/>
    </source>
</evidence>
<dbReference type="GO" id="GO:0046872">
    <property type="term" value="F:metal ion binding"/>
    <property type="evidence" value="ECO:0007669"/>
    <property type="project" value="UniProtKB-KW"/>
</dbReference>
<dbReference type="OrthoDB" id="9805698at2"/>
<feature type="domain" description="tRNA nucleotidyltransferase/poly(A) polymerase RNA and SrmB- binding" evidence="11">
    <location>
        <begin position="216"/>
        <end position="274"/>
    </location>
</feature>
<accession>A0A1H2VVS1</accession>
<feature type="domain" description="Poly A polymerase head" evidence="10">
    <location>
        <begin position="61"/>
        <end position="183"/>
    </location>
</feature>
<reference evidence="12 13" key="1">
    <citation type="submission" date="2016-10" db="EMBL/GenBank/DDBJ databases">
        <authorList>
            <person name="de Groot N.N."/>
        </authorList>
    </citation>
    <scope>NUCLEOTIDE SEQUENCE [LARGE SCALE GENOMIC DNA]</scope>
    <source>
        <strain evidence="12 13">DSM 17890</strain>
    </source>
</reference>
<dbReference type="Pfam" id="PF01743">
    <property type="entry name" value="PolyA_pol"/>
    <property type="match status" value="1"/>
</dbReference>
<evidence type="ECO:0000259" key="10">
    <source>
        <dbReference type="Pfam" id="PF01743"/>
    </source>
</evidence>
<dbReference type="GO" id="GO:0008033">
    <property type="term" value="P:tRNA processing"/>
    <property type="evidence" value="ECO:0007669"/>
    <property type="project" value="UniProtKB-KW"/>
</dbReference>
<evidence type="ECO:0000256" key="6">
    <source>
        <dbReference type="ARBA" id="ARBA00022741"/>
    </source>
</evidence>
<dbReference type="GO" id="GO:0000166">
    <property type="term" value="F:nucleotide binding"/>
    <property type="evidence" value="ECO:0007669"/>
    <property type="project" value="UniProtKB-KW"/>
</dbReference>
<dbReference type="PANTHER" id="PTHR46173:SF1">
    <property type="entry name" value="CCA TRNA NUCLEOTIDYLTRANSFERASE 1, MITOCHONDRIAL"/>
    <property type="match status" value="1"/>
</dbReference>
<keyword evidence="3" id="KW-0819">tRNA processing</keyword>
<protein>
    <submittedName>
        <fullName evidence="12">Poly(A) polymerase</fullName>
    </submittedName>
</protein>
<dbReference type="SUPFAM" id="SSF81891">
    <property type="entry name" value="Poly A polymerase C-terminal region-like"/>
    <property type="match status" value="1"/>
</dbReference>
<evidence type="ECO:0000256" key="1">
    <source>
        <dbReference type="ARBA" id="ARBA00001946"/>
    </source>
</evidence>
<dbReference type="InterPro" id="IPR002646">
    <property type="entry name" value="PolA_pol_head_dom"/>
</dbReference>
<dbReference type="SUPFAM" id="SSF81301">
    <property type="entry name" value="Nucleotidyltransferase"/>
    <property type="match status" value="1"/>
</dbReference>
<dbReference type="Gene3D" id="1.10.3090.10">
    <property type="entry name" value="cca-adding enzyme, domain 2"/>
    <property type="match status" value="1"/>
</dbReference>
<evidence type="ECO:0000256" key="4">
    <source>
        <dbReference type="ARBA" id="ARBA00022695"/>
    </source>
</evidence>
<sequence length="421" mass="44619">MTVAADHPDAEPNASPDPADRRGGTEDGPRASARKLDATWLQDEAALEICAALEADGARLLFVGGCVRNELLGLPVRDLDLATDADPGRVQRLLDAAGIRHVPTGVEHGTVTAVLRNRGFEITTFRRDVTTDGRHAEVAFGASLEEDAARRDFTMNALYAAPDGTLLDPVGEGLDDLAARRVRFIGNPGARIAEDRLRILRFFRFHALYGDPWRGIDADGLAACAAAAEGIETLARERIGAEMRKLLEAEDPSPALCAMEASGVLARVLPGADAASVAPLVAMEARLAPLPDWKRRLTVMGVTPEAALGALRLSRAELRALRAIRAALEEDAPAARAAYRHGAEAARDAALLRAAATGAPPSRTLQRDIARGATASFPVGAQDLIKRGMKPGPALGRRLAELEDSWVASDFALSRGALLDG</sequence>
<dbReference type="AlphaFoldDB" id="A0A1H2VVS1"/>
<keyword evidence="13" id="KW-1185">Reference proteome</keyword>
<gene>
    <name evidence="12" type="ORF">SAMN05444336_102186</name>
</gene>
<keyword evidence="2 8" id="KW-0808">Transferase</keyword>